<sequence>MNHFTTDLVQALDHEARHTRHNRNFPYPSGKSNESVAGTELTAFLDYEKYDRAGFHSGNSRNGNDTCTLHTEYGDLHLHISRDRNGDFKQQAVSPNKRSNDTLESFVIHIFQKGVTMAEIADLIEKNSTNLIESFNKQIKKYTKRKEQFPHEEALEKFLVSQFEDYNQRFATRCHIGFDQARTELQAMFKSNT</sequence>
<evidence type="ECO:0000313" key="7">
    <source>
        <dbReference type="EMBL" id="MED5053669.1"/>
    </source>
</evidence>
<keyword evidence="6" id="KW-0814">Transposable element</keyword>
<dbReference type="GO" id="GO:0004803">
    <property type="term" value="F:transposase activity"/>
    <property type="evidence" value="ECO:0007669"/>
    <property type="project" value="UniProtKB-UniRule"/>
</dbReference>
<keyword evidence="5 6" id="KW-0233">DNA recombination</keyword>
<dbReference type="InterPro" id="IPR001207">
    <property type="entry name" value="Transposase_mutator"/>
</dbReference>
<dbReference type="PANTHER" id="PTHR33217">
    <property type="entry name" value="TRANSPOSASE FOR INSERTION SEQUENCE ELEMENT IS1081"/>
    <property type="match status" value="1"/>
</dbReference>
<evidence type="ECO:0000256" key="4">
    <source>
        <dbReference type="ARBA" id="ARBA00023125"/>
    </source>
</evidence>
<dbReference type="Proteomes" id="UP001339962">
    <property type="component" value="Unassembled WGS sequence"/>
</dbReference>
<evidence type="ECO:0000256" key="3">
    <source>
        <dbReference type="ARBA" id="ARBA00022578"/>
    </source>
</evidence>
<comment type="function">
    <text evidence="1 6">Required for the transposition of the insertion element.</text>
</comment>
<accession>A0ABD5IZA5</accession>
<dbReference type="EMBL" id="JARTLI010000052">
    <property type="protein sequence ID" value="MED5053669.1"/>
    <property type="molecule type" value="Genomic_DNA"/>
</dbReference>
<dbReference type="GO" id="GO:0006313">
    <property type="term" value="P:DNA transposition"/>
    <property type="evidence" value="ECO:0007669"/>
    <property type="project" value="UniProtKB-UniRule"/>
</dbReference>
<dbReference type="PANTHER" id="PTHR33217:SF8">
    <property type="entry name" value="MUTATOR FAMILY TRANSPOSASE"/>
    <property type="match status" value="1"/>
</dbReference>
<reference evidence="7 8" key="1">
    <citation type="submission" date="2023-03" db="EMBL/GenBank/DDBJ databases">
        <title>Bacillus Genome Sequencing.</title>
        <authorList>
            <person name="Dunlap C."/>
        </authorList>
    </citation>
    <scope>NUCLEOTIDE SEQUENCE [LARGE SCALE GENOMIC DNA]</scope>
    <source>
        <strain evidence="7 8">NRS-38</strain>
    </source>
</reference>
<name>A0ABD5IZA5_9BACL</name>
<comment type="similarity">
    <text evidence="2 6">Belongs to the transposase mutator family.</text>
</comment>
<keyword evidence="4 6" id="KW-0238">DNA-binding</keyword>
<dbReference type="GO" id="GO:0003677">
    <property type="term" value="F:DNA binding"/>
    <property type="evidence" value="ECO:0007669"/>
    <property type="project" value="UniProtKB-UniRule"/>
</dbReference>
<dbReference type="AlphaFoldDB" id="A0ABD5IZA5"/>
<proteinExistence type="inferred from homology"/>
<protein>
    <recommendedName>
        <fullName evidence="6">Mutator family transposase</fullName>
    </recommendedName>
</protein>
<evidence type="ECO:0000256" key="1">
    <source>
        <dbReference type="ARBA" id="ARBA00002190"/>
    </source>
</evidence>
<gene>
    <name evidence="7" type="ORF">P9850_17945</name>
</gene>
<comment type="caution">
    <text evidence="7">The sequence shown here is derived from an EMBL/GenBank/DDBJ whole genome shotgun (WGS) entry which is preliminary data.</text>
</comment>
<keyword evidence="3 6" id="KW-0815">Transposition</keyword>
<evidence type="ECO:0000313" key="8">
    <source>
        <dbReference type="Proteomes" id="UP001339962"/>
    </source>
</evidence>
<evidence type="ECO:0000256" key="5">
    <source>
        <dbReference type="ARBA" id="ARBA00023172"/>
    </source>
</evidence>
<organism evidence="7 8">
    <name type="scientific">Anoxybacteroides rupiense</name>
    <dbReference type="NCBI Taxonomy" id="311460"/>
    <lineage>
        <taxon>Bacteria</taxon>
        <taxon>Bacillati</taxon>
        <taxon>Bacillota</taxon>
        <taxon>Bacilli</taxon>
        <taxon>Bacillales</taxon>
        <taxon>Anoxybacillaceae</taxon>
        <taxon>Anoxybacteroides</taxon>
    </lineage>
</organism>
<dbReference type="Pfam" id="PF00872">
    <property type="entry name" value="Transposase_mut"/>
    <property type="match status" value="2"/>
</dbReference>
<evidence type="ECO:0000256" key="2">
    <source>
        <dbReference type="ARBA" id="ARBA00010961"/>
    </source>
</evidence>
<evidence type="ECO:0000256" key="6">
    <source>
        <dbReference type="RuleBase" id="RU365089"/>
    </source>
</evidence>